<name>A0ABS1VYN6_9ACTN</name>
<evidence type="ECO:0000259" key="2">
    <source>
        <dbReference type="Pfam" id="PF08327"/>
    </source>
</evidence>
<gene>
    <name evidence="3" type="ORF">JKJ07_35255</name>
</gene>
<sequence>MAMWEPVVDVNMLIRRPAAEAYEAFADPASIRKFWLASSSGRLETGAKVHWVFKIAGAETGVEVVSAEPGKLLDLRWDGGQPVRFTFEARADGTLVGVLVTGFDGEDGAAVAVETMSGFTLVLASLKQWLEHGVEGDLMYDKFPDAEYSDR</sequence>
<dbReference type="Proteomes" id="UP000598996">
    <property type="component" value="Unassembled WGS sequence"/>
</dbReference>
<dbReference type="InterPro" id="IPR023393">
    <property type="entry name" value="START-like_dom_sf"/>
</dbReference>
<comment type="similarity">
    <text evidence="1">Belongs to the AHA1 family.</text>
</comment>
<keyword evidence="4" id="KW-1185">Reference proteome</keyword>
<feature type="domain" description="Activator of Hsp90 ATPase homologue 1/2-like C-terminal" evidence="2">
    <location>
        <begin position="17"/>
        <end position="131"/>
    </location>
</feature>
<comment type="caution">
    <text evidence="3">The sequence shown here is derived from an EMBL/GenBank/DDBJ whole genome shotgun (WGS) entry which is preliminary data.</text>
</comment>
<dbReference type="RefSeq" id="WP_202996278.1">
    <property type="nucleotide sequence ID" value="NZ_JAENHO010000011.1"/>
</dbReference>
<dbReference type="EMBL" id="JAENHO010000011">
    <property type="protein sequence ID" value="MBL7259589.1"/>
    <property type="molecule type" value="Genomic_DNA"/>
</dbReference>
<protein>
    <submittedName>
        <fullName evidence="3">SRPBCC domain-containing protein</fullName>
    </submittedName>
</protein>
<evidence type="ECO:0000256" key="1">
    <source>
        <dbReference type="ARBA" id="ARBA00006817"/>
    </source>
</evidence>
<evidence type="ECO:0000313" key="4">
    <source>
        <dbReference type="Proteomes" id="UP000598996"/>
    </source>
</evidence>
<reference evidence="3 4" key="1">
    <citation type="submission" date="2021-01" db="EMBL/GenBank/DDBJ databases">
        <title>Actinoplanes sp. nov. LDG1-01 isolated from lichen.</title>
        <authorList>
            <person name="Saeng-In P."/>
            <person name="Phongsopitanun W."/>
            <person name="Kanchanasin P."/>
            <person name="Yuki M."/>
            <person name="Kudo T."/>
            <person name="Ohkuma M."/>
            <person name="Tanasupawat S."/>
        </authorList>
    </citation>
    <scope>NUCLEOTIDE SEQUENCE [LARGE SCALE GENOMIC DNA]</scope>
    <source>
        <strain evidence="3 4">LDG1-01</strain>
    </source>
</reference>
<dbReference type="InterPro" id="IPR013538">
    <property type="entry name" value="ASHA1/2-like_C"/>
</dbReference>
<dbReference type="Pfam" id="PF08327">
    <property type="entry name" value="AHSA1"/>
    <property type="match status" value="1"/>
</dbReference>
<evidence type="ECO:0000313" key="3">
    <source>
        <dbReference type="EMBL" id="MBL7259589.1"/>
    </source>
</evidence>
<dbReference type="Gene3D" id="3.30.530.20">
    <property type="match status" value="1"/>
</dbReference>
<proteinExistence type="inferred from homology"/>
<accession>A0ABS1VYN6</accession>
<organism evidence="3 4">
    <name type="scientific">Paractinoplanes lichenicola</name>
    <dbReference type="NCBI Taxonomy" id="2802976"/>
    <lineage>
        <taxon>Bacteria</taxon>
        <taxon>Bacillati</taxon>
        <taxon>Actinomycetota</taxon>
        <taxon>Actinomycetes</taxon>
        <taxon>Micromonosporales</taxon>
        <taxon>Micromonosporaceae</taxon>
        <taxon>Paractinoplanes</taxon>
    </lineage>
</organism>
<dbReference type="SUPFAM" id="SSF55961">
    <property type="entry name" value="Bet v1-like"/>
    <property type="match status" value="1"/>
</dbReference>